<reference evidence="6 7" key="1">
    <citation type="journal article" name="Sci. Rep.">
        <title>Genome-scale phylogenetic analyses confirm Olpidium as the closest living zoosporic fungus to the non-flagellated, terrestrial fungi.</title>
        <authorList>
            <person name="Chang Y."/>
            <person name="Rochon D."/>
            <person name="Sekimoto S."/>
            <person name="Wang Y."/>
            <person name="Chovatia M."/>
            <person name="Sandor L."/>
            <person name="Salamov A."/>
            <person name="Grigoriev I.V."/>
            <person name="Stajich J.E."/>
            <person name="Spatafora J.W."/>
        </authorList>
    </citation>
    <scope>NUCLEOTIDE SEQUENCE [LARGE SCALE GENOMIC DNA]</scope>
    <source>
        <strain evidence="6">S191</strain>
    </source>
</reference>
<dbReference type="Gene3D" id="1.20.1080.10">
    <property type="entry name" value="Glycerol uptake facilitator protein"/>
    <property type="match status" value="1"/>
</dbReference>
<gene>
    <name evidence="6" type="ORF">BJ554DRAFT_7850</name>
</gene>
<keyword evidence="4 5" id="KW-0472">Membrane</keyword>
<feature type="transmembrane region" description="Helical" evidence="5">
    <location>
        <begin position="61"/>
        <end position="83"/>
    </location>
</feature>
<evidence type="ECO:0000256" key="2">
    <source>
        <dbReference type="ARBA" id="ARBA00022692"/>
    </source>
</evidence>
<dbReference type="Proteomes" id="UP000673691">
    <property type="component" value="Unassembled WGS sequence"/>
</dbReference>
<evidence type="ECO:0000256" key="4">
    <source>
        <dbReference type="ARBA" id="ARBA00023136"/>
    </source>
</evidence>
<dbReference type="InterPro" id="IPR023271">
    <property type="entry name" value="Aquaporin-like"/>
</dbReference>
<comment type="caution">
    <text evidence="6">The sequence shown here is derived from an EMBL/GenBank/DDBJ whole genome shotgun (WGS) entry which is preliminary data.</text>
</comment>
<sequence length="188" mass="19997">MLVGSALEPKFVDNALKKAKNPFDKSIFLGILAGFWVAVGGLAGNAVAGGMGSELRAAYPILPKIGVGFFFPFGMLVGFFFSLSAAHPPFSRSGESFASSQNADIIVCVCAQALHFILDFGGELFTGNTMVMTIETVHFFFSNQGSDPSARNQLVFGVPLKHGGLRGFGLLFWVPHESICRGALARMG</sequence>
<keyword evidence="2 5" id="KW-0812">Transmembrane</keyword>
<evidence type="ECO:0000256" key="5">
    <source>
        <dbReference type="SAM" id="Phobius"/>
    </source>
</evidence>
<evidence type="ECO:0000313" key="7">
    <source>
        <dbReference type="Proteomes" id="UP000673691"/>
    </source>
</evidence>
<proteinExistence type="predicted"/>
<dbReference type="AlphaFoldDB" id="A0A8H7ZVI6"/>
<keyword evidence="3 5" id="KW-1133">Transmembrane helix</keyword>
<dbReference type="GO" id="GO:0016020">
    <property type="term" value="C:membrane"/>
    <property type="evidence" value="ECO:0007669"/>
    <property type="project" value="UniProtKB-SubCell"/>
</dbReference>
<comment type="subcellular location">
    <subcellularLocation>
        <location evidence="1">Membrane</location>
        <topology evidence="1">Multi-pass membrane protein</topology>
    </subcellularLocation>
</comment>
<feature type="transmembrane region" description="Helical" evidence="5">
    <location>
        <begin position="27"/>
        <end position="49"/>
    </location>
</feature>
<dbReference type="OrthoDB" id="4829at2759"/>
<keyword evidence="7" id="KW-1185">Reference proteome</keyword>
<evidence type="ECO:0000256" key="3">
    <source>
        <dbReference type="ARBA" id="ARBA00022989"/>
    </source>
</evidence>
<evidence type="ECO:0000256" key="1">
    <source>
        <dbReference type="ARBA" id="ARBA00004141"/>
    </source>
</evidence>
<evidence type="ECO:0000313" key="6">
    <source>
        <dbReference type="EMBL" id="KAG5460140.1"/>
    </source>
</evidence>
<accession>A0A8H7ZVI6</accession>
<protein>
    <submittedName>
        <fullName evidence="6">Uncharacterized protein</fullName>
    </submittedName>
</protein>
<organism evidence="6 7">
    <name type="scientific">Olpidium bornovanus</name>
    <dbReference type="NCBI Taxonomy" id="278681"/>
    <lineage>
        <taxon>Eukaryota</taxon>
        <taxon>Fungi</taxon>
        <taxon>Fungi incertae sedis</taxon>
        <taxon>Olpidiomycota</taxon>
        <taxon>Olpidiomycotina</taxon>
        <taxon>Olpidiomycetes</taxon>
        <taxon>Olpidiales</taxon>
        <taxon>Olpidiaceae</taxon>
        <taxon>Olpidium</taxon>
    </lineage>
</organism>
<dbReference type="EMBL" id="JAEFCI010005689">
    <property type="protein sequence ID" value="KAG5460140.1"/>
    <property type="molecule type" value="Genomic_DNA"/>
</dbReference>
<name>A0A8H7ZVI6_9FUNG</name>